<dbReference type="OrthoDB" id="8960581at2759"/>
<keyword evidence="4" id="KW-1185">Reference proteome</keyword>
<keyword evidence="2" id="KW-0732">Signal</keyword>
<evidence type="ECO:0000256" key="2">
    <source>
        <dbReference type="SAM" id="SignalP"/>
    </source>
</evidence>
<keyword evidence="1" id="KW-1133">Transmembrane helix</keyword>
<dbReference type="Proteomes" id="UP000504630">
    <property type="component" value="Chromosome 16"/>
</dbReference>
<feature type="signal peptide" evidence="2">
    <location>
        <begin position="1"/>
        <end position="21"/>
    </location>
</feature>
<evidence type="ECO:0000313" key="4">
    <source>
        <dbReference type="Proteomes" id="UP000504630"/>
    </source>
</evidence>
<evidence type="ECO:0000259" key="3">
    <source>
        <dbReference type="PROSITE" id="PS50835"/>
    </source>
</evidence>
<dbReference type="RefSeq" id="XP_029307167.1">
    <property type="nucleotide sequence ID" value="XM_029451307.1"/>
</dbReference>
<dbReference type="InterPro" id="IPR007110">
    <property type="entry name" value="Ig-like_dom"/>
</dbReference>
<dbReference type="CTD" id="147650"/>
<dbReference type="InterPro" id="IPR034549">
    <property type="entry name" value="SPACA6"/>
</dbReference>
<reference evidence="5" key="1">
    <citation type="submission" date="2025-08" db="UniProtKB">
        <authorList>
            <consortium name="RefSeq"/>
        </authorList>
    </citation>
    <scope>IDENTIFICATION</scope>
</reference>
<evidence type="ECO:0000313" key="5">
    <source>
        <dbReference type="RefSeq" id="XP_029307167.1"/>
    </source>
</evidence>
<organism evidence="4 5">
    <name type="scientific">Cottoperca gobio</name>
    <name type="common">Frogmouth</name>
    <name type="synonym">Aphritis gobio</name>
    <dbReference type="NCBI Taxonomy" id="56716"/>
    <lineage>
        <taxon>Eukaryota</taxon>
        <taxon>Metazoa</taxon>
        <taxon>Chordata</taxon>
        <taxon>Craniata</taxon>
        <taxon>Vertebrata</taxon>
        <taxon>Euteleostomi</taxon>
        <taxon>Actinopterygii</taxon>
        <taxon>Neopterygii</taxon>
        <taxon>Teleostei</taxon>
        <taxon>Neoteleostei</taxon>
        <taxon>Acanthomorphata</taxon>
        <taxon>Eupercaria</taxon>
        <taxon>Perciformes</taxon>
        <taxon>Notothenioidei</taxon>
        <taxon>Bovichtidae</taxon>
        <taxon>Cottoperca</taxon>
    </lineage>
</organism>
<gene>
    <name evidence="5" type="primary">spaca6</name>
</gene>
<name>A0A6J2RCK4_COTGO</name>
<dbReference type="GeneID" id="115021133"/>
<dbReference type="SUPFAM" id="SSF48726">
    <property type="entry name" value="Immunoglobulin"/>
    <property type="match status" value="1"/>
</dbReference>
<feature type="domain" description="Ig-like" evidence="3">
    <location>
        <begin position="165"/>
        <end position="249"/>
    </location>
</feature>
<dbReference type="PANTHER" id="PTHR37366">
    <property type="entry name" value="SPERM ACROSOME MEMBRANE-ASSOCIATED PROTEIN 6"/>
    <property type="match status" value="1"/>
</dbReference>
<dbReference type="PROSITE" id="PS50835">
    <property type="entry name" value="IG_LIKE"/>
    <property type="match status" value="1"/>
</dbReference>
<proteinExistence type="predicted"/>
<feature type="transmembrane region" description="Helical" evidence="1">
    <location>
        <begin position="299"/>
        <end position="320"/>
    </location>
</feature>
<accession>A0A6J2RCK4</accession>
<feature type="chain" id="PRO_5027062345" evidence="2">
    <location>
        <begin position="22"/>
        <end position="343"/>
    </location>
</feature>
<dbReference type="AlphaFoldDB" id="A0A6J2RCK4"/>
<sequence length="343" mass="38652">MCTSALCLVCVSLLFRTSLSCYQCFVDVQDSLRLCWGHMLTEHNVRNVDACFRKLDRIFNNHERVIEAGRVGKGSDKQLKELLDAEILPIVEEFDKKLNNDTVYEERLQTAADNFIAAASKLPRGETCLWMLPSMCISFMHPSGFQSAGAEYNCITCQYDSCEFPLDCPVKEMKSMENSRSRMWCEVPFHLPDDIEVIWRFAEEVNTQQVDQFKEVTAGVDTLYSIPSTSLQHQGTYLCEIYSGHRSIVRLFYYLAVTPQVVAGYTELQEIFDLTLLPGGRLLPVPSGPPLLLPPSPQLLTACLTALLLLLFLSLGALYWTSKPKETSYAEQSDGDGDVHLGF</sequence>
<dbReference type="InterPro" id="IPR036179">
    <property type="entry name" value="Ig-like_dom_sf"/>
</dbReference>
<keyword evidence="1" id="KW-0812">Transmembrane</keyword>
<dbReference type="PANTHER" id="PTHR37366:SF1">
    <property type="entry name" value="SPERM ACROSOME MEMBRANE-ASSOCIATED PROTEIN 6"/>
    <property type="match status" value="1"/>
</dbReference>
<dbReference type="GO" id="GO:0007342">
    <property type="term" value="P:fusion of sperm to egg plasma membrane involved in single fertilization"/>
    <property type="evidence" value="ECO:0007669"/>
    <property type="project" value="InterPro"/>
</dbReference>
<evidence type="ECO:0000256" key="1">
    <source>
        <dbReference type="SAM" id="Phobius"/>
    </source>
</evidence>
<keyword evidence="1" id="KW-0472">Membrane</keyword>
<dbReference type="KEGG" id="cgob:115021133"/>
<protein>
    <submittedName>
        <fullName evidence="5">Sperm acrosome membrane-associated protein 6</fullName>
    </submittedName>
</protein>
<dbReference type="InParanoid" id="A0A6J2RCK4"/>